<dbReference type="SUPFAM" id="SSF50249">
    <property type="entry name" value="Nucleic acid-binding proteins"/>
    <property type="match status" value="1"/>
</dbReference>
<dbReference type="Pfam" id="PF01796">
    <property type="entry name" value="OB_ChsH2_C"/>
    <property type="match status" value="1"/>
</dbReference>
<organism evidence="2">
    <name type="scientific">marine metagenome</name>
    <dbReference type="NCBI Taxonomy" id="408172"/>
    <lineage>
        <taxon>unclassified sequences</taxon>
        <taxon>metagenomes</taxon>
        <taxon>ecological metagenomes</taxon>
    </lineage>
</organism>
<dbReference type="InterPro" id="IPR052513">
    <property type="entry name" value="Thioester_dehydratase-like"/>
</dbReference>
<reference evidence="2" key="1">
    <citation type="submission" date="2018-05" db="EMBL/GenBank/DDBJ databases">
        <authorList>
            <person name="Lanie J.A."/>
            <person name="Ng W.-L."/>
            <person name="Kazmierczak K.M."/>
            <person name="Andrzejewski T.M."/>
            <person name="Davidsen T.M."/>
            <person name="Wayne K.J."/>
            <person name="Tettelin H."/>
            <person name="Glass J.I."/>
            <person name="Rusch D."/>
            <person name="Podicherti R."/>
            <person name="Tsui H.-C.T."/>
            <person name="Winkler M.E."/>
        </authorList>
    </citation>
    <scope>NUCLEOTIDE SEQUENCE</scope>
</reference>
<dbReference type="EMBL" id="UINC01108429">
    <property type="protein sequence ID" value="SVC74521.1"/>
    <property type="molecule type" value="Genomic_DNA"/>
</dbReference>
<proteinExistence type="predicted"/>
<dbReference type="PANTHER" id="PTHR34075:SF5">
    <property type="entry name" value="BLR3430 PROTEIN"/>
    <property type="match status" value="1"/>
</dbReference>
<name>A0A382PRC1_9ZZZZ</name>
<feature type="domain" description="ChsH2 C-terminal OB-fold" evidence="1">
    <location>
        <begin position="60"/>
        <end position="108"/>
    </location>
</feature>
<accession>A0A382PRC1</accession>
<dbReference type="PANTHER" id="PTHR34075">
    <property type="entry name" value="BLR3430 PROTEIN"/>
    <property type="match status" value="1"/>
</dbReference>
<dbReference type="AlphaFoldDB" id="A0A382PRC1"/>
<protein>
    <recommendedName>
        <fullName evidence="1">ChsH2 C-terminal OB-fold domain-containing protein</fullName>
    </recommendedName>
</protein>
<sequence>MANTTSKPQPVSQPESDRYWVGLKNEEIWLQRSTTTGEFQFYPRNFSISEPENGSEGIEWVKVSGQAELFTFAIVHAAPHMGFAGDVPYITALVRLQEGVIIPTNIVG</sequence>
<feature type="non-terminal residue" evidence="2">
    <location>
        <position position="108"/>
    </location>
</feature>
<evidence type="ECO:0000259" key="1">
    <source>
        <dbReference type="Pfam" id="PF01796"/>
    </source>
</evidence>
<evidence type="ECO:0000313" key="2">
    <source>
        <dbReference type="EMBL" id="SVC74521.1"/>
    </source>
</evidence>
<gene>
    <name evidence="2" type="ORF">METZ01_LOCUS327375</name>
</gene>
<dbReference type="InterPro" id="IPR012340">
    <property type="entry name" value="NA-bd_OB-fold"/>
</dbReference>
<dbReference type="InterPro" id="IPR002878">
    <property type="entry name" value="ChsH2_C"/>
</dbReference>